<reference evidence="1 2" key="1">
    <citation type="submission" date="2023-07" db="EMBL/GenBank/DDBJ databases">
        <title>Sequencing the genomes of 1000 actinobacteria strains.</title>
        <authorList>
            <person name="Klenk H.-P."/>
        </authorList>
    </citation>
    <scope>NUCLEOTIDE SEQUENCE [LARGE SCALE GENOMIC DNA]</scope>
    <source>
        <strain evidence="1 2">DSM 44109</strain>
    </source>
</reference>
<dbReference type="RefSeq" id="WP_306874347.1">
    <property type="nucleotide sequence ID" value="NZ_JAUSRB010000002.1"/>
</dbReference>
<name>A0ABT9RNE5_9ACTN</name>
<dbReference type="EMBL" id="JAUSRB010000002">
    <property type="protein sequence ID" value="MDP9869890.1"/>
    <property type="molecule type" value="Genomic_DNA"/>
</dbReference>
<organism evidence="1 2">
    <name type="scientific">Streptosporangium brasiliense</name>
    <dbReference type="NCBI Taxonomy" id="47480"/>
    <lineage>
        <taxon>Bacteria</taxon>
        <taxon>Bacillati</taxon>
        <taxon>Actinomycetota</taxon>
        <taxon>Actinomycetes</taxon>
        <taxon>Streptosporangiales</taxon>
        <taxon>Streptosporangiaceae</taxon>
        <taxon>Streptosporangium</taxon>
    </lineage>
</organism>
<comment type="caution">
    <text evidence="1">The sequence shown here is derived from an EMBL/GenBank/DDBJ whole genome shotgun (WGS) entry which is preliminary data.</text>
</comment>
<proteinExistence type="predicted"/>
<protein>
    <submittedName>
        <fullName evidence="1">Uncharacterized protein</fullName>
    </submittedName>
</protein>
<sequence length="411" mass="46190">MSDLDRYVEALFDDDADVPEGMGRVWAPELHRSVMARLRAGSGPRTRTVHEYVSGIHKTPGTYRSGRRTESRNDREVMEATDHWVERWVEGTDSELAVRILGHGVEAATRRYDRGRAAAWYALWRRYKTGRPLRKHRGFHTFMEGGVDDCPDCVRDMDRLAGGEFDRAAAALLDAGGPAADWPEQAVKLVAWVTEQRHPSFRLFAQRAADRVWYIDLFRASVVVFDGRSVAASPVPFTLSPASDVDFVADATRCDQQTVAFSGKHNYRAAQRYGRHVLLMEGTYYTSRGQAEMNYSVWLSPPTAEEAAGLVEDFAASLPRSFRRVPIWSDPRRGSVMRKYSGEFAVGVWGSSWATGLQGARLDREFAGEQEAITALEAQELDWLKAGKVLTNLYLRMPEPKPSQNDTNGSH</sequence>
<dbReference type="Proteomes" id="UP001230426">
    <property type="component" value="Unassembled WGS sequence"/>
</dbReference>
<accession>A0ABT9RNE5</accession>
<keyword evidence="2" id="KW-1185">Reference proteome</keyword>
<gene>
    <name evidence="1" type="ORF">J2S55_009156</name>
</gene>
<evidence type="ECO:0000313" key="1">
    <source>
        <dbReference type="EMBL" id="MDP9869890.1"/>
    </source>
</evidence>
<evidence type="ECO:0000313" key="2">
    <source>
        <dbReference type="Proteomes" id="UP001230426"/>
    </source>
</evidence>